<accession>A0A8B9ZU33</accession>
<reference evidence="1" key="2">
    <citation type="submission" date="2025-09" db="UniProtKB">
        <authorList>
            <consortium name="Ensembl"/>
        </authorList>
    </citation>
    <scope>IDENTIFICATION</scope>
</reference>
<sequence length="98" mass="11309">MFSMIIVSLFPPSTVTGFFRKLYESTRLPFTPPYGGLPVKFRTYIGEPIPYDPNITTDELVEKVTSAFFSKEKHQQQKFSSKIQKYFEYLQLGEINGA</sequence>
<reference evidence="1" key="1">
    <citation type="submission" date="2025-08" db="UniProtKB">
        <authorList>
            <consortium name="Ensembl"/>
        </authorList>
    </citation>
    <scope>IDENTIFICATION</scope>
</reference>
<dbReference type="Ensembl" id="ENSAZOT00000017457.1">
    <property type="protein sequence ID" value="ENSAZOP00000016228.1"/>
    <property type="gene ID" value="ENSAZOG00000010587.1"/>
</dbReference>
<evidence type="ECO:0000313" key="2">
    <source>
        <dbReference type="Proteomes" id="UP000694549"/>
    </source>
</evidence>
<organism evidence="1 2">
    <name type="scientific">Anas zonorhyncha</name>
    <name type="common">Eastern spot-billed duck</name>
    <dbReference type="NCBI Taxonomy" id="75864"/>
    <lineage>
        <taxon>Eukaryota</taxon>
        <taxon>Metazoa</taxon>
        <taxon>Chordata</taxon>
        <taxon>Craniata</taxon>
        <taxon>Vertebrata</taxon>
        <taxon>Euteleostomi</taxon>
        <taxon>Archelosauria</taxon>
        <taxon>Archosauria</taxon>
        <taxon>Dinosauria</taxon>
        <taxon>Saurischia</taxon>
        <taxon>Theropoda</taxon>
        <taxon>Coelurosauria</taxon>
        <taxon>Aves</taxon>
        <taxon>Neognathae</taxon>
        <taxon>Galloanserae</taxon>
        <taxon>Anseriformes</taxon>
        <taxon>Anatidae</taxon>
        <taxon>Anatinae</taxon>
        <taxon>Anas</taxon>
    </lineage>
</organism>
<name>A0A8B9ZU33_9AVES</name>
<dbReference type="AlphaFoldDB" id="A0A8B9ZU33"/>
<keyword evidence="2" id="KW-1185">Reference proteome</keyword>
<proteinExistence type="predicted"/>
<dbReference type="Proteomes" id="UP000694549">
    <property type="component" value="Unplaced"/>
</dbReference>
<evidence type="ECO:0000313" key="1">
    <source>
        <dbReference type="Ensembl" id="ENSAZOP00000016228.1"/>
    </source>
</evidence>
<protein>
    <submittedName>
        <fullName evidence="1">Uncharacterized protein</fullName>
    </submittedName>
</protein>